<dbReference type="KEGG" id="acis:CBP35_21065"/>
<reference evidence="3" key="1">
    <citation type="submission" date="2017-05" db="EMBL/GenBank/DDBJ databases">
        <title>Polyphasic characterization of four soil-derived phenanthrene-degrading Acidovorax strains and proposal of Acidovorax phenanthrenivorans sp. nov.</title>
        <authorList>
            <person name="Singleton D."/>
            <person name="Lee J."/>
            <person name="Dickey A.N."/>
            <person name="Stroud A."/>
            <person name="Scholl E.H."/>
            <person name="Wright F.A."/>
            <person name="Aitken M.D."/>
        </authorList>
    </citation>
    <scope>NUCLEOTIDE SEQUENCE</scope>
    <source>
        <strain evidence="3">P4</strain>
        <plasmid evidence="3">pACP4.4</plasmid>
    </source>
</reference>
<protein>
    <submittedName>
        <fullName evidence="3">Type-F conjugative transfer system protein TraW</fullName>
    </submittedName>
</protein>
<evidence type="ECO:0000259" key="2">
    <source>
        <dbReference type="Pfam" id="PF12477"/>
    </source>
</evidence>
<keyword evidence="1" id="KW-0732">Signal</keyword>
<name>A0A240UKJ2_9BURK</name>
<evidence type="ECO:0000313" key="3">
    <source>
        <dbReference type="EMBL" id="ART61593.1"/>
    </source>
</evidence>
<keyword evidence="4" id="KW-1185">Reference proteome</keyword>
<accession>A0A240UKJ2</accession>
<dbReference type="Pfam" id="PF12477">
    <property type="entry name" value="TraW_N"/>
    <property type="match status" value="1"/>
</dbReference>
<dbReference type="RefSeq" id="WP_009242092.1">
    <property type="nucleotide sequence ID" value="NZ_CP021365.1"/>
</dbReference>
<dbReference type="OrthoDB" id="6625590at2"/>
<dbReference type="InterPro" id="IPR014114">
    <property type="entry name" value="TraW"/>
</dbReference>
<keyword evidence="3" id="KW-0614">Plasmid</keyword>
<evidence type="ECO:0000256" key="1">
    <source>
        <dbReference type="SAM" id="SignalP"/>
    </source>
</evidence>
<organism evidence="3 4">
    <name type="scientific">Acidovorax carolinensis</name>
    <dbReference type="NCBI Taxonomy" id="553814"/>
    <lineage>
        <taxon>Bacteria</taxon>
        <taxon>Pseudomonadati</taxon>
        <taxon>Pseudomonadota</taxon>
        <taxon>Betaproteobacteria</taxon>
        <taxon>Burkholderiales</taxon>
        <taxon>Comamonadaceae</taxon>
        <taxon>Acidovorax</taxon>
    </lineage>
</organism>
<evidence type="ECO:0000313" key="4">
    <source>
        <dbReference type="Proteomes" id="UP000194440"/>
    </source>
</evidence>
<proteinExistence type="predicted"/>
<dbReference type="AlphaFoldDB" id="A0A240UKJ2"/>
<dbReference type="Proteomes" id="UP000194440">
    <property type="component" value="Plasmid pACP4.4"/>
</dbReference>
<gene>
    <name evidence="3" type="ORF">CBP36_21775</name>
</gene>
<dbReference type="KEGG" id="acip:CBP36_21775"/>
<feature type="chain" id="PRO_5011256858" evidence="1">
    <location>
        <begin position="22"/>
        <end position="212"/>
    </location>
</feature>
<feature type="signal peptide" evidence="1">
    <location>
        <begin position="1"/>
        <end position="21"/>
    </location>
</feature>
<dbReference type="NCBIfam" id="TIGR02743">
    <property type="entry name" value="TraW"/>
    <property type="match status" value="1"/>
</dbReference>
<dbReference type="EMBL" id="CP021370">
    <property type="protein sequence ID" value="ART61593.1"/>
    <property type="molecule type" value="Genomic_DNA"/>
</dbReference>
<geneLocation type="plasmid" evidence="3 4">
    <name>pACP4.4</name>
</geneLocation>
<dbReference type="InterPro" id="IPR025864">
    <property type="entry name" value="TraW_N_dom"/>
</dbReference>
<feature type="domain" description="Type-F conjugative transfer system protein TraW N-terminal" evidence="2">
    <location>
        <begin position="7"/>
        <end position="34"/>
    </location>
</feature>
<dbReference type="GeneID" id="61391589"/>
<sequence length="212" mass="23319">MRFSKLIAALLIASILPAANAASLGSIGPTYPIGEESALDMIMKKLREKERSGELKRLQEEAIRRSMGSIKNMKPVDGITTVRARAQRFIDPTVTYTKPVTTDDGRIVVPAGTKINPLDMTSLTKTLVFFDGRDPEQREAVGRLVAKGGQLKVKPILVAGSWLDLTKAWKTQVFYDQKGTLSKRFGITAVPAVIRQQGKMLVLDEIPAKELQ</sequence>